<comment type="caution">
    <text evidence="4">The sequence shown here is derived from an EMBL/GenBank/DDBJ whole genome shotgun (WGS) entry which is preliminary data.</text>
</comment>
<dbReference type="SMART" id="SM00458">
    <property type="entry name" value="RICIN"/>
    <property type="match status" value="1"/>
</dbReference>
<proteinExistence type="predicted"/>
<accession>A0ABS7QGL3</accession>
<feature type="region of interest" description="Disordered" evidence="1">
    <location>
        <begin position="1"/>
        <end position="68"/>
    </location>
</feature>
<evidence type="ECO:0000313" key="4">
    <source>
        <dbReference type="EMBL" id="MBY8882309.1"/>
    </source>
</evidence>
<dbReference type="PROSITE" id="PS50231">
    <property type="entry name" value="RICIN_B_LECTIN"/>
    <property type="match status" value="1"/>
</dbReference>
<evidence type="ECO:0000313" key="5">
    <source>
        <dbReference type="Proteomes" id="UP000778578"/>
    </source>
</evidence>
<dbReference type="SUPFAM" id="SSF50370">
    <property type="entry name" value="Ricin B-like lectins"/>
    <property type="match status" value="1"/>
</dbReference>
<keyword evidence="2" id="KW-0812">Transmembrane</keyword>
<evidence type="ECO:0000256" key="1">
    <source>
        <dbReference type="SAM" id="MobiDB-lite"/>
    </source>
</evidence>
<evidence type="ECO:0000256" key="2">
    <source>
        <dbReference type="SAM" id="Phobius"/>
    </source>
</evidence>
<dbReference type="InterPro" id="IPR000772">
    <property type="entry name" value="Ricin_B_lectin"/>
</dbReference>
<feature type="compositionally biased region" description="Low complexity" evidence="1">
    <location>
        <begin position="147"/>
        <end position="168"/>
    </location>
</feature>
<keyword evidence="2" id="KW-1133">Transmembrane helix</keyword>
<dbReference type="InterPro" id="IPR035992">
    <property type="entry name" value="Ricin_B-like_lectins"/>
</dbReference>
<feature type="compositionally biased region" description="Low complexity" evidence="1">
    <location>
        <begin position="46"/>
        <end position="68"/>
    </location>
</feature>
<keyword evidence="2" id="KW-0472">Membrane</keyword>
<dbReference type="Proteomes" id="UP000778578">
    <property type="component" value="Unassembled WGS sequence"/>
</dbReference>
<organism evidence="4 5">
    <name type="scientific">Actinacidiphila acidipaludis</name>
    <dbReference type="NCBI Taxonomy" id="2873382"/>
    <lineage>
        <taxon>Bacteria</taxon>
        <taxon>Bacillati</taxon>
        <taxon>Actinomycetota</taxon>
        <taxon>Actinomycetes</taxon>
        <taxon>Kitasatosporales</taxon>
        <taxon>Streptomycetaceae</taxon>
        <taxon>Actinacidiphila</taxon>
    </lineage>
</organism>
<protein>
    <submittedName>
        <fullName evidence="4">RICIN domain-containing protein</fullName>
    </submittedName>
</protein>
<feature type="compositionally biased region" description="Pro residues" evidence="1">
    <location>
        <begin position="214"/>
        <end position="223"/>
    </location>
</feature>
<dbReference type="EMBL" id="JAINZZ010000069">
    <property type="protein sequence ID" value="MBY8882309.1"/>
    <property type="molecule type" value="Genomic_DNA"/>
</dbReference>
<sequence>MTSPSRPDGPERPPASDSTSADERLPPEGSASADEPLPQADEPLPEESGPAAEPLPGAAAASGDADDPAYAISPGGSFAAGFARQHHFSGARFLKPGRRVAVALAGVVGIAVVGVGLAAGVSHFGSDGHASVAATEPLGHTTAAHPSATGSPSRGATTATTTPGTTSPAKPPAGRQPVTGGTPAGGNQPLQPAAPPPVSTGSTQQSSGTGGSTPKPPAKPPAKPITFQGALIVNMGSKRCLAGQGGSRNPGTVVVLADCDKSDPSQGWTFPSDGTARDFAGTMCLDVAGSDQEGAVLRLENCSSSRHSTQAFVLKPSYDLVEVQPDLCADAKDKGTAAGTVIQVWTCYGTSNQKWQMP</sequence>
<name>A0ABS7QGL3_9ACTN</name>
<keyword evidence="5" id="KW-1185">Reference proteome</keyword>
<gene>
    <name evidence="4" type="ORF">K7862_32440</name>
</gene>
<feature type="domain" description="Ricin B lectin" evidence="3">
    <location>
        <begin position="229"/>
        <end position="358"/>
    </location>
</feature>
<dbReference type="Gene3D" id="2.80.10.50">
    <property type="match status" value="1"/>
</dbReference>
<dbReference type="CDD" id="cd00161">
    <property type="entry name" value="beta-trefoil_Ricin-like"/>
    <property type="match status" value="1"/>
</dbReference>
<evidence type="ECO:0000259" key="3">
    <source>
        <dbReference type="SMART" id="SM00458"/>
    </source>
</evidence>
<dbReference type="Pfam" id="PF00652">
    <property type="entry name" value="Ricin_B_lectin"/>
    <property type="match status" value="1"/>
</dbReference>
<dbReference type="RefSeq" id="WP_222968535.1">
    <property type="nucleotide sequence ID" value="NZ_JAINZZ010000069.1"/>
</dbReference>
<reference evidence="4 5" key="1">
    <citation type="submission" date="2021-08" db="EMBL/GenBank/DDBJ databases">
        <title>WGS of actinomycetes from Thailand.</title>
        <authorList>
            <person name="Thawai C."/>
        </authorList>
    </citation>
    <scope>NUCLEOTIDE SEQUENCE [LARGE SCALE GENOMIC DNA]</scope>
    <source>
        <strain evidence="4 5">PLK6-54</strain>
    </source>
</reference>
<feature type="transmembrane region" description="Helical" evidence="2">
    <location>
        <begin position="100"/>
        <end position="121"/>
    </location>
</feature>
<feature type="region of interest" description="Disordered" evidence="1">
    <location>
        <begin position="140"/>
        <end position="224"/>
    </location>
</feature>